<evidence type="ECO:0000256" key="1">
    <source>
        <dbReference type="ARBA" id="ARBA00006439"/>
    </source>
</evidence>
<gene>
    <name evidence="3" type="ORF">IFR04_008869</name>
</gene>
<dbReference type="InterPro" id="IPR023213">
    <property type="entry name" value="CAT-like_dom_sf"/>
</dbReference>
<dbReference type="PANTHER" id="PTHR42034:SF1">
    <property type="entry name" value="CONDENSATION DOMAIN-CONTAINING PROTEIN"/>
    <property type="match status" value="1"/>
</dbReference>
<evidence type="ECO:0000256" key="2">
    <source>
        <dbReference type="ARBA" id="ARBA00022679"/>
    </source>
</evidence>
<evidence type="ECO:0000313" key="4">
    <source>
        <dbReference type="Proteomes" id="UP000664132"/>
    </source>
</evidence>
<organism evidence="3 4">
    <name type="scientific">Cadophora malorum</name>
    <dbReference type="NCBI Taxonomy" id="108018"/>
    <lineage>
        <taxon>Eukaryota</taxon>
        <taxon>Fungi</taxon>
        <taxon>Dikarya</taxon>
        <taxon>Ascomycota</taxon>
        <taxon>Pezizomycotina</taxon>
        <taxon>Leotiomycetes</taxon>
        <taxon>Helotiales</taxon>
        <taxon>Ploettnerulaceae</taxon>
        <taxon>Cadophora</taxon>
    </lineage>
</organism>
<dbReference type="GO" id="GO:0043386">
    <property type="term" value="P:mycotoxin biosynthetic process"/>
    <property type="evidence" value="ECO:0007669"/>
    <property type="project" value="InterPro"/>
</dbReference>
<reference evidence="3" key="1">
    <citation type="submission" date="2021-02" db="EMBL/GenBank/DDBJ databases">
        <title>Genome sequence Cadophora malorum strain M34.</title>
        <authorList>
            <person name="Stefanovic E."/>
            <person name="Vu D."/>
            <person name="Scully C."/>
            <person name="Dijksterhuis J."/>
            <person name="Roader J."/>
            <person name="Houbraken J."/>
        </authorList>
    </citation>
    <scope>NUCLEOTIDE SEQUENCE</scope>
    <source>
        <strain evidence="3">M34</strain>
    </source>
</reference>
<keyword evidence="2" id="KW-0808">Transferase</keyword>
<dbReference type="SUPFAM" id="SSF52777">
    <property type="entry name" value="CoA-dependent acyltransferases"/>
    <property type="match status" value="1"/>
</dbReference>
<protein>
    <submittedName>
        <fullName evidence="3">Uncharacterized protein</fullName>
    </submittedName>
</protein>
<dbReference type="Pfam" id="PF07428">
    <property type="entry name" value="Tri3"/>
    <property type="match status" value="1"/>
</dbReference>
<accession>A0A8H7TAI2</accession>
<evidence type="ECO:0000313" key="3">
    <source>
        <dbReference type="EMBL" id="KAG4417975.1"/>
    </source>
</evidence>
<comment type="caution">
    <text evidence="3">The sequence shown here is derived from an EMBL/GenBank/DDBJ whole genome shotgun (WGS) entry which is preliminary data.</text>
</comment>
<name>A0A8H7TAI2_9HELO</name>
<dbReference type="Proteomes" id="UP000664132">
    <property type="component" value="Unassembled WGS sequence"/>
</dbReference>
<dbReference type="Gene3D" id="3.30.559.10">
    <property type="entry name" value="Chloramphenicol acetyltransferase-like domain"/>
    <property type="match status" value="1"/>
</dbReference>
<sequence>MFVALNRDLYGQNCPFIGASLSIKNTNLSNQPRIFDLAELRKGAVEAFCQTRWRYPTVAARVDEDSKAVYSIDGDHEVKTWAERSVKTIVTDGGWLALREKLSRDAPMPSSTGDYCVVYLIVNAQDTAASNLRGFDILMHMHHVFTDGSGIRSILNEFISRLANPLPSNEVHWGEEVRRLLPASKLLVHPGQLILDTTGKDTRSDASTDFFLKPQADIGLPLYRPEVGPPAPSNKGTKLASHTFEPEFLPALLTVGRLHGVKLAAMLHSALLQAVYKITDTVPGPEDIFGSRSAIDLRNGWMPPPYNEKRQYVNSAIVIQRIEVPCLLFSQENGFWEASKYIAKLWEAVRERKGMVATIESEAAAFLGAIKQQSSAPLPTKPQTCPYFVSDPPGSQILESIYPISGSENLQFHLESYQLATDQSQAIVSARSHSFHDKLTLCLVFNAARNPKDKMQELLETWVNILKEACGAIPA</sequence>
<dbReference type="Gene3D" id="3.30.559.30">
    <property type="entry name" value="Nonribosomal peptide synthetase, condensation domain"/>
    <property type="match status" value="1"/>
</dbReference>
<proteinExistence type="inferred from homology"/>
<dbReference type="EMBL" id="JAFJYH010000140">
    <property type="protein sequence ID" value="KAG4417975.1"/>
    <property type="molecule type" value="Genomic_DNA"/>
</dbReference>
<dbReference type="PANTHER" id="PTHR42034">
    <property type="entry name" value="CHROMOSOME 7, WHOLE GENOME SHOTGUN SEQUENCE-RELATED"/>
    <property type="match status" value="1"/>
</dbReference>
<keyword evidence="4" id="KW-1185">Reference proteome</keyword>
<comment type="similarity">
    <text evidence="1">Belongs to the trichothecene O-acetyltransferase family.</text>
</comment>
<dbReference type="AlphaFoldDB" id="A0A8H7TAI2"/>
<dbReference type="InterPro" id="IPR009992">
    <property type="entry name" value="Tri3/Sat12/Sat16/Mac1"/>
</dbReference>
<dbReference type="OrthoDB" id="2548233at2759"/>
<dbReference type="GO" id="GO:0016407">
    <property type="term" value="F:acetyltransferase activity"/>
    <property type="evidence" value="ECO:0007669"/>
    <property type="project" value="InterPro"/>
</dbReference>